<keyword evidence="2" id="KW-0472">Membrane</keyword>
<dbReference type="AlphaFoldDB" id="A0AAW0YCX7"/>
<feature type="compositionally biased region" description="Basic and acidic residues" evidence="1">
    <location>
        <begin position="320"/>
        <end position="332"/>
    </location>
</feature>
<reference evidence="4 5" key="1">
    <citation type="journal article" date="2024" name="BMC Genomics">
        <title>Genome assembly of redclaw crayfish (Cherax quadricarinatus) provides insights into its immune adaptation and hypoxia tolerance.</title>
        <authorList>
            <person name="Liu Z."/>
            <person name="Zheng J."/>
            <person name="Li H."/>
            <person name="Fang K."/>
            <person name="Wang S."/>
            <person name="He J."/>
            <person name="Zhou D."/>
            <person name="Weng S."/>
            <person name="Chi M."/>
            <person name="Gu Z."/>
            <person name="He J."/>
            <person name="Li F."/>
            <person name="Wang M."/>
        </authorList>
    </citation>
    <scope>NUCLEOTIDE SEQUENCE [LARGE SCALE GENOMIC DNA]</scope>
    <source>
        <strain evidence="4">ZL_2023a</strain>
    </source>
</reference>
<feature type="compositionally biased region" description="Basic and acidic residues" evidence="1">
    <location>
        <begin position="36"/>
        <end position="51"/>
    </location>
</feature>
<comment type="caution">
    <text evidence="4">The sequence shown here is derived from an EMBL/GenBank/DDBJ whole genome shotgun (WGS) entry which is preliminary data.</text>
</comment>
<feature type="signal peptide" evidence="3">
    <location>
        <begin position="1"/>
        <end position="22"/>
    </location>
</feature>
<accession>A0AAW0YCX7</accession>
<dbReference type="EMBL" id="JARKIK010000009">
    <property type="protein sequence ID" value="KAK8749734.1"/>
    <property type="molecule type" value="Genomic_DNA"/>
</dbReference>
<evidence type="ECO:0000313" key="5">
    <source>
        <dbReference type="Proteomes" id="UP001445076"/>
    </source>
</evidence>
<protein>
    <submittedName>
        <fullName evidence="4">Uncharacterized protein</fullName>
    </submittedName>
</protein>
<sequence>MKRNIMFLWFVFFGVFVCSVGSQESTSTVQYPKDPSTTKDPEPSSKLRSSGDEVTEPISHTTSGVVCTTPSPSNVSDLVALPRPVVSAALILILTTAFLHIIFIVHCCVSAWSICSSKIGKIPAHKVSDFGLRSRKNSHSPSPENVQLRRRVKNLPVHFDYDSREEPRRRSIATTPNLEGFFNLDRVLNQGKYSKNFSLCQAQTSPVMEREDCSSLSYLQETRNDNDLLRHSGEHNSKKSYSVLPLPTITVEAPRECEDARYPNSGPSSDSITRDKWLKSLTSRNEGILLDELVAQGNNYSLLARENARVQTQENASNSDNERYSRDPRSDEVDVDIIEKGGLLTNAKMRTTLVPHFRASSISPVEQQDNYNFRESFCYVATDPEFRHSTEFTSAPGYHRENLRSGETSKFPYAPPSLQLPKCNNKVEQEIKLPFNIETQNIFDSDPEPDVLEAWNIPVFSKEKKTATINPNPILLRKSFSRNTLGVSEPQLCNPLRRFSSFEVIEAQRRNPTVKEHHRSFHGGDNIASLLQGYTELRTLV</sequence>
<dbReference type="Proteomes" id="UP001445076">
    <property type="component" value="Unassembled WGS sequence"/>
</dbReference>
<feature type="chain" id="PRO_5043396333" evidence="3">
    <location>
        <begin position="23"/>
        <end position="541"/>
    </location>
</feature>
<evidence type="ECO:0000256" key="2">
    <source>
        <dbReference type="SAM" id="Phobius"/>
    </source>
</evidence>
<feature type="region of interest" description="Disordered" evidence="1">
    <location>
        <begin position="310"/>
        <end position="332"/>
    </location>
</feature>
<evidence type="ECO:0000256" key="3">
    <source>
        <dbReference type="SAM" id="SignalP"/>
    </source>
</evidence>
<proteinExistence type="predicted"/>
<keyword evidence="5" id="KW-1185">Reference proteome</keyword>
<feature type="compositionally biased region" description="Polar residues" evidence="1">
    <location>
        <begin position="310"/>
        <end position="319"/>
    </location>
</feature>
<keyword evidence="3" id="KW-0732">Signal</keyword>
<organism evidence="4 5">
    <name type="scientific">Cherax quadricarinatus</name>
    <name type="common">Australian red claw crayfish</name>
    <dbReference type="NCBI Taxonomy" id="27406"/>
    <lineage>
        <taxon>Eukaryota</taxon>
        <taxon>Metazoa</taxon>
        <taxon>Ecdysozoa</taxon>
        <taxon>Arthropoda</taxon>
        <taxon>Crustacea</taxon>
        <taxon>Multicrustacea</taxon>
        <taxon>Malacostraca</taxon>
        <taxon>Eumalacostraca</taxon>
        <taxon>Eucarida</taxon>
        <taxon>Decapoda</taxon>
        <taxon>Pleocyemata</taxon>
        <taxon>Astacidea</taxon>
        <taxon>Parastacoidea</taxon>
        <taxon>Parastacidae</taxon>
        <taxon>Cherax</taxon>
    </lineage>
</organism>
<keyword evidence="2" id="KW-1133">Transmembrane helix</keyword>
<gene>
    <name evidence="4" type="ORF">OTU49_015508</name>
</gene>
<keyword evidence="2" id="KW-0812">Transmembrane</keyword>
<feature type="transmembrane region" description="Helical" evidence="2">
    <location>
        <begin position="85"/>
        <end position="112"/>
    </location>
</feature>
<evidence type="ECO:0000313" key="4">
    <source>
        <dbReference type="EMBL" id="KAK8749734.1"/>
    </source>
</evidence>
<evidence type="ECO:0000256" key="1">
    <source>
        <dbReference type="SAM" id="MobiDB-lite"/>
    </source>
</evidence>
<feature type="region of interest" description="Disordered" evidence="1">
    <location>
        <begin position="26"/>
        <end position="66"/>
    </location>
</feature>
<name>A0AAW0YCX7_CHEQU</name>